<keyword evidence="2" id="KW-1185">Reference proteome</keyword>
<evidence type="ECO:0000313" key="1">
    <source>
        <dbReference type="EMBL" id="CAI0546822.1"/>
    </source>
</evidence>
<protein>
    <submittedName>
        <fullName evidence="1">Uncharacterized protein</fullName>
    </submittedName>
</protein>
<comment type="caution">
    <text evidence="1">The sequence shown here is derived from an EMBL/GenBank/DDBJ whole genome shotgun (WGS) entry which is preliminary data.</text>
</comment>
<reference evidence="1" key="1">
    <citation type="submission" date="2022-08" db="EMBL/GenBank/DDBJ databases">
        <authorList>
            <person name="Gutierrez-Valencia J."/>
        </authorList>
    </citation>
    <scope>NUCLEOTIDE SEQUENCE</scope>
</reference>
<name>A0AAV0QRW8_9ROSI</name>
<accession>A0AAV0QRW8</accession>
<sequence length="106" mass="11945">MLLEIARRANEPDRTWSAIRLRSSGSLFLWHLGSLLAVIGSKCSIWEMAAALVMKRPFISSIDSVWCARTQNHFSTLIRNSTCFVRSRENGARKLLLVVILSCLVP</sequence>
<gene>
    <name evidence="1" type="ORF">LITE_LOCUS44120</name>
</gene>
<organism evidence="1 2">
    <name type="scientific">Linum tenue</name>
    <dbReference type="NCBI Taxonomy" id="586396"/>
    <lineage>
        <taxon>Eukaryota</taxon>
        <taxon>Viridiplantae</taxon>
        <taxon>Streptophyta</taxon>
        <taxon>Embryophyta</taxon>
        <taxon>Tracheophyta</taxon>
        <taxon>Spermatophyta</taxon>
        <taxon>Magnoliopsida</taxon>
        <taxon>eudicotyledons</taxon>
        <taxon>Gunneridae</taxon>
        <taxon>Pentapetalae</taxon>
        <taxon>rosids</taxon>
        <taxon>fabids</taxon>
        <taxon>Malpighiales</taxon>
        <taxon>Linaceae</taxon>
        <taxon>Linum</taxon>
    </lineage>
</organism>
<dbReference type="AlphaFoldDB" id="A0AAV0QRW8"/>
<evidence type="ECO:0000313" key="2">
    <source>
        <dbReference type="Proteomes" id="UP001154282"/>
    </source>
</evidence>
<dbReference type="EMBL" id="CAMGYJ010000010">
    <property type="protein sequence ID" value="CAI0546822.1"/>
    <property type="molecule type" value="Genomic_DNA"/>
</dbReference>
<proteinExistence type="predicted"/>
<dbReference type="Proteomes" id="UP001154282">
    <property type="component" value="Unassembled WGS sequence"/>
</dbReference>